<protein>
    <submittedName>
        <fullName evidence="5">Putative peptidase YgaJ</fullName>
    </submittedName>
</protein>
<reference evidence="5 6" key="1">
    <citation type="submission" date="2019-07" db="EMBL/GenBank/DDBJ databases">
        <title>Whole genome shotgun sequence of Cerasibacillus quisquiliarum NBRC 102429.</title>
        <authorList>
            <person name="Hosoyama A."/>
            <person name="Uohara A."/>
            <person name="Ohji S."/>
            <person name="Ichikawa N."/>
        </authorList>
    </citation>
    <scope>NUCLEOTIDE SEQUENCE [LARGE SCALE GENOMIC DNA]</scope>
    <source>
        <strain evidence="5 6">NBRC 102429</strain>
    </source>
</reference>
<dbReference type="CDD" id="cd03146">
    <property type="entry name" value="GAT1_Peptidase_E"/>
    <property type="match status" value="1"/>
</dbReference>
<gene>
    <name evidence="5" type="primary">ygaJ</name>
    <name evidence="5" type="ORF">CQU01_17890</name>
</gene>
<dbReference type="EMBL" id="BJXW01000019">
    <property type="protein sequence ID" value="GEN31551.1"/>
    <property type="molecule type" value="Genomic_DNA"/>
</dbReference>
<evidence type="ECO:0000256" key="1">
    <source>
        <dbReference type="ARBA" id="ARBA00006534"/>
    </source>
</evidence>
<dbReference type="RefSeq" id="WP_170226670.1">
    <property type="nucleotide sequence ID" value="NZ_BJXW01000019.1"/>
</dbReference>
<evidence type="ECO:0000313" key="5">
    <source>
        <dbReference type="EMBL" id="GEN31551.1"/>
    </source>
</evidence>
<accession>A0A511V0K6</accession>
<keyword evidence="3" id="KW-0378">Hydrolase</keyword>
<keyword evidence="6" id="KW-1185">Reference proteome</keyword>
<comment type="caution">
    <text evidence="5">The sequence shown here is derived from an EMBL/GenBank/DDBJ whole genome shotgun (WGS) entry which is preliminary data.</text>
</comment>
<dbReference type="AlphaFoldDB" id="A0A511V0K6"/>
<dbReference type="Gene3D" id="3.40.50.880">
    <property type="match status" value="1"/>
</dbReference>
<keyword evidence="4" id="KW-0720">Serine protease</keyword>
<dbReference type="PANTHER" id="PTHR20842">
    <property type="entry name" value="PROTEASE S51 ALPHA-ASPARTYL DIPEPTIDASE"/>
    <property type="match status" value="1"/>
</dbReference>
<dbReference type="Pfam" id="PF03575">
    <property type="entry name" value="Peptidase_S51"/>
    <property type="match status" value="1"/>
</dbReference>
<keyword evidence="2" id="KW-0645">Protease</keyword>
<sequence length="204" mass="23269">MVRHILAISGGGFSEEENAYIDEYLLKICRKNTPIKIGFVATASNDAPNYIENFYRAFQSERPSHLTIEDFKSDKIQDIVNDLDIIYVGGGNTQYMLKIWKETGFAHVLIDAYYRGVILAGISAGAMCWFGTCYSEKNEHEYEQFAGLGILKGSFCPHYNDEERRIAFDYWASSQKGGPIYKLNDNENLHFKNEKLVAKISSYK</sequence>
<dbReference type="SUPFAM" id="SSF52317">
    <property type="entry name" value="Class I glutamine amidotransferase-like"/>
    <property type="match status" value="1"/>
</dbReference>
<name>A0A511V0K6_9BACI</name>
<dbReference type="GO" id="GO:0006508">
    <property type="term" value="P:proteolysis"/>
    <property type="evidence" value="ECO:0007669"/>
    <property type="project" value="UniProtKB-KW"/>
</dbReference>
<dbReference type="InterPro" id="IPR029062">
    <property type="entry name" value="Class_I_gatase-like"/>
</dbReference>
<dbReference type="Proteomes" id="UP000321491">
    <property type="component" value="Unassembled WGS sequence"/>
</dbReference>
<dbReference type="InterPro" id="IPR005320">
    <property type="entry name" value="Peptidase_S51"/>
</dbReference>
<comment type="similarity">
    <text evidence="1">Belongs to the peptidase S51 family.</text>
</comment>
<evidence type="ECO:0000256" key="3">
    <source>
        <dbReference type="ARBA" id="ARBA00022801"/>
    </source>
</evidence>
<organism evidence="5 6">
    <name type="scientific">Cerasibacillus quisquiliarum</name>
    <dbReference type="NCBI Taxonomy" id="227865"/>
    <lineage>
        <taxon>Bacteria</taxon>
        <taxon>Bacillati</taxon>
        <taxon>Bacillota</taxon>
        <taxon>Bacilli</taxon>
        <taxon>Bacillales</taxon>
        <taxon>Bacillaceae</taxon>
        <taxon>Cerasibacillus</taxon>
    </lineage>
</organism>
<dbReference type="PANTHER" id="PTHR20842:SF0">
    <property type="entry name" value="ALPHA-ASPARTYL DIPEPTIDASE"/>
    <property type="match status" value="1"/>
</dbReference>
<proteinExistence type="inferred from homology"/>
<evidence type="ECO:0000256" key="4">
    <source>
        <dbReference type="ARBA" id="ARBA00022825"/>
    </source>
</evidence>
<evidence type="ECO:0000313" key="6">
    <source>
        <dbReference type="Proteomes" id="UP000321491"/>
    </source>
</evidence>
<evidence type="ECO:0000256" key="2">
    <source>
        <dbReference type="ARBA" id="ARBA00022670"/>
    </source>
</evidence>
<dbReference type="GO" id="GO:0008236">
    <property type="term" value="F:serine-type peptidase activity"/>
    <property type="evidence" value="ECO:0007669"/>
    <property type="project" value="UniProtKB-KW"/>
</dbReference>